<keyword evidence="1" id="KW-1133">Transmembrane helix</keyword>
<keyword evidence="1" id="KW-0812">Transmembrane</keyword>
<organism evidence="2 3">
    <name type="scientific">Tanacetum coccineum</name>
    <dbReference type="NCBI Taxonomy" id="301880"/>
    <lineage>
        <taxon>Eukaryota</taxon>
        <taxon>Viridiplantae</taxon>
        <taxon>Streptophyta</taxon>
        <taxon>Embryophyta</taxon>
        <taxon>Tracheophyta</taxon>
        <taxon>Spermatophyta</taxon>
        <taxon>Magnoliopsida</taxon>
        <taxon>eudicotyledons</taxon>
        <taxon>Gunneridae</taxon>
        <taxon>Pentapetalae</taxon>
        <taxon>asterids</taxon>
        <taxon>campanulids</taxon>
        <taxon>Asterales</taxon>
        <taxon>Asteraceae</taxon>
        <taxon>Asteroideae</taxon>
        <taxon>Anthemideae</taxon>
        <taxon>Anthemidinae</taxon>
        <taxon>Tanacetum</taxon>
    </lineage>
</organism>
<dbReference type="PANTHER" id="PTHR12286:SF5">
    <property type="entry name" value="SACCHAROPINE DEHYDROGENASE-LIKE OXIDOREDUCTASE"/>
    <property type="match status" value="1"/>
</dbReference>
<gene>
    <name evidence="2" type="ORF">Tco_1056939</name>
</gene>
<keyword evidence="1" id="KW-0472">Membrane</keyword>
<keyword evidence="3" id="KW-1185">Reference proteome</keyword>
<name>A0ABQ5H5V3_9ASTR</name>
<reference evidence="2" key="1">
    <citation type="journal article" date="2022" name="Int. J. Mol. Sci.">
        <title>Draft Genome of Tanacetum Coccineum: Genomic Comparison of Closely Related Tanacetum-Family Plants.</title>
        <authorList>
            <person name="Yamashiro T."/>
            <person name="Shiraishi A."/>
            <person name="Nakayama K."/>
            <person name="Satake H."/>
        </authorList>
    </citation>
    <scope>NUCLEOTIDE SEQUENCE</scope>
</reference>
<comment type="caution">
    <text evidence="2">The sequence shown here is derived from an EMBL/GenBank/DDBJ whole genome shotgun (WGS) entry which is preliminary data.</text>
</comment>
<proteinExistence type="predicted"/>
<reference evidence="2" key="2">
    <citation type="submission" date="2022-01" db="EMBL/GenBank/DDBJ databases">
        <authorList>
            <person name="Yamashiro T."/>
            <person name="Shiraishi A."/>
            <person name="Satake H."/>
            <person name="Nakayama K."/>
        </authorList>
    </citation>
    <scope>NUCLEOTIDE SEQUENCE</scope>
</reference>
<feature type="transmembrane region" description="Helical" evidence="1">
    <location>
        <begin position="21"/>
        <end position="38"/>
    </location>
</feature>
<dbReference type="PANTHER" id="PTHR12286">
    <property type="entry name" value="SACCHAROPINE DEHYDROGENASE-LIKE OXIDOREDUCTASE"/>
    <property type="match status" value="1"/>
</dbReference>
<accession>A0ABQ5H5V3</accession>
<dbReference type="InterPro" id="IPR051276">
    <property type="entry name" value="Saccharopine_DH-like_oxidrdct"/>
</dbReference>
<evidence type="ECO:0000313" key="2">
    <source>
        <dbReference type="EMBL" id="GJT82597.1"/>
    </source>
</evidence>
<protein>
    <submittedName>
        <fullName evidence="2">Uncharacterized protein</fullName>
    </submittedName>
</protein>
<evidence type="ECO:0000256" key="1">
    <source>
        <dbReference type="SAM" id="Phobius"/>
    </source>
</evidence>
<dbReference type="Proteomes" id="UP001151760">
    <property type="component" value="Unassembled WGS sequence"/>
</dbReference>
<sequence length="275" mass="31097">MFRWVNPVEKWRRKRVKKEHVLKLVVVIWIFVVNQTFIKRTEAVYYDKAVENGSLVVLACAFDSVPAELGLMFSSRQFGVSVELWITLESAILWTTNADKLAEFRRFRLYRTPPQFCSSKRINRLTIEHQKKVGLWGVTFSSPDASVVQRTLSILADKLSGLQGVNEDPKQAEERAAFWSTIKPAHFGVKIATKNLLALFGFIAIGSSLEQLGRFWEVAFADIPFSFYFGGSKKGSPTEEQADSASFKMWLVGQGFTDANLASQMQSRILKSARG</sequence>
<dbReference type="EMBL" id="BQNB010019182">
    <property type="protein sequence ID" value="GJT82597.1"/>
    <property type="molecule type" value="Genomic_DNA"/>
</dbReference>
<evidence type="ECO:0000313" key="3">
    <source>
        <dbReference type="Proteomes" id="UP001151760"/>
    </source>
</evidence>